<evidence type="ECO:0000256" key="1">
    <source>
        <dbReference type="SAM" id="MobiDB-lite"/>
    </source>
</evidence>
<dbReference type="GeneID" id="43605261"/>
<accession>A0A7J6J9P6</accession>
<dbReference type="OrthoDB" id="4798293at2759"/>
<name>A0A7J6J9P6_COLFN</name>
<reference evidence="2 3" key="2">
    <citation type="submission" date="2020-04" db="EMBL/GenBank/DDBJ databases">
        <title>Genome sequencing and assembly of multiple isolates from the Colletotrichum gloeosporioides species complex.</title>
        <authorList>
            <person name="Gan P."/>
            <person name="Shirasu K."/>
        </authorList>
    </citation>
    <scope>NUCLEOTIDE SEQUENCE [LARGE SCALE GENOMIC DNA]</scope>
    <source>
        <strain evidence="2 3">Nara gc5</strain>
    </source>
</reference>
<dbReference type="RefSeq" id="XP_066008854.1">
    <property type="nucleotide sequence ID" value="XM_066151944.1"/>
</dbReference>
<dbReference type="InParanoid" id="A0A7J6J9P6"/>
<comment type="caution">
    <text evidence="2">The sequence shown here is derived from an EMBL/GenBank/DDBJ whole genome shotgun (WGS) entry which is preliminary data.</text>
</comment>
<feature type="region of interest" description="Disordered" evidence="1">
    <location>
        <begin position="1"/>
        <end position="33"/>
    </location>
</feature>
<dbReference type="EMBL" id="ANPB02000004">
    <property type="protein sequence ID" value="KAF4485298.1"/>
    <property type="molecule type" value="Genomic_DNA"/>
</dbReference>
<dbReference type="AlphaFoldDB" id="A0A7J6J9P6"/>
<evidence type="ECO:0000313" key="2">
    <source>
        <dbReference type="EMBL" id="KAF4485298.1"/>
    </source>
</evidence>
<reference evidence="2 3" key="1">
    <citation type="submission" date="2012-08" db="EMBL/GenBank/DDBJ databases">
        <authorList>
            <person name="Gan P.H.P."/>
            <person name="Ikeda K."/>
            <person name="Irieda H."/>
            <person name="Narusaka M."/>
            <person name="O'Connell R.J."/>
            <person name="Narusaka Y."/>
            <person name="Takano Y."/>
            <person name="Kubo Y."/>
            <person name="Shirasu K."/>
        </authorList>
    </citation>
    <scope>NUCLEOTIDE SEQUENCE [LARGE SCALE GENOMIC DNA]</scope>
    <source>
        <strain evidence="2 3">Nara gc5</strain>
    </source>
</reference>
<feature type="compositionally biased region" description="Polar residues" evidence="1">
    <location>
        <begin position="22"/>
        <end position="33"/>
    </location>
</feature>
<evidence type="ECO:0000313" key="3">
    <source>
        <dbReference type="Proteomes" id="UP000011096"/>
    </source>
</evidence>
<keyword evidence="3" id="KW-1185">Reference proteome</keyword>
<dbReference type="Proteomes" id="UP000011096">
    <property type="component" value="Unassembled WGS sequence"/>
</dbReference>
<gene>
    <name evidence="2" type="ORF">CGGC5_v007992</name>
</gene>
<organism evidence="2 3">
    <name type="scientific">Colletotrichum fructicola (strain Nara gc5)</name>
    <name type="common">Anthracnose fungus</name>
    <name type="synonym">Colletotrichum gloeosporioides (strain Nara gc5)</name>
    <dbReference type="NCBI Taxonomy" id="1213859"/>
    <lineage>
        <taxon>Eukaryota</taxon>
        <taxon>Fungi</taxon>
        <taxon>Dikarya</taxon>
        <taxon>Ascomycota</taxon>
        <taxon>Pezizomycotina</taxon>
        <taxon>Sordariomycetes</taxon>
        <taxon>Hypocreomycetidae</taxon>
        <taxon>Glomerellales</taxon>
        <taxon>Glomerellaceae</taxon>
        <taxon>Colletotrichum</taxon>
        <taxon>Colletotrichum gloeosporioides species complex</taxon>
    </lineage>
</organism>
<protein>
    <submittedName>
        <fullName evidence="2">Uncharacterized protein</fullName>
    </submittedName>
</protein>
<proteinExistence type="predicted"/>
<feature type="compositionally biased region" description="Low complexity" evidence="1">
    <location>
        <begin position="1"/>
        <end position="13"/>
    </location>
</feature>
<sequence>MDYYDSDQSSNSSIAWDASPKTAPQPTIRRSSMTESLPPEIVLAILQALVTQAVEIADEMAMVLTYSDARHDSKLDILIHTRFAWQHDSTQMRRFRSIRAPLQINHHTRRLIHEHFVPFPMRTARPRSRHMGWVCPKLDLFYLNTDADEEQGNLKRAIESPTPLDAQLVKSIEVVHDFPPYFFGEGWVPELETVYALPNLREINLNIGYTGDEFEPVPVPKKLHSHADLLPIDADLFPELALYFNDDEPNENYAIWAEKARARGIKIFCIDPRFFWFWKTIELIQTPAGTRMKHIHGCHRDRRQRISFVRVARSRVGTVFPPDILVPCRDISVCRRGQSGLMQQRRANPWPSSCRASPNPDTVAKLSRHRLSFPLGAKHLHILSPAMTACPVAPSLPFEVFLNVVDILILEAEVTAEPVDLCFYLSSRSEPESRLDVQVTDLFSNPRWTLRNRKRRFEQLRLALQVNSKTRGMALRKFPRMTIWDSYSKKASPLWVHPKTDLFNPILCTMPSDCIQFRQALQYPLAQDRVLVQSLVNIQGFPRDFLMEEYEADVDSILALPSIREITLNSEVVITSASYRYPEIDHPHPSDELIPLSGYFFPTIGRWTGWHRQALEYFCWRAEERGIKVQKPAKRLPRFSNTSSVAPRGSLFGLTDNPSPTYL</sequence>